<protein>
    <submittedName>
        <fullName evidence="2">Uncharacterized protein</fullName>
    </submittedName>
</protein>
<dbReference type="EMBL" id="VSRR010089892">
    <property type="protein sequence ID" value="MPC92038.1"/>
    <property type="molecule type" value="Genomic_DNA"/>
</dbReference>
<evidence type="ECO:0000256" key="1">
    <source>
        <dbReference type="SAM" id="MobiDB-lite"/>
    </source>
</evidence>
<sequence length="70" mass="7724">MLYDERGRRRRRLPPTWSLPNTRTEDKGQTGTLSVAGGSSVVAASRASLLARAVKALRRARRRLVALVPP</sequence>
<feature type="region of interest" description="Disordered" evidence="1">
    <location>
        <begin position="1"/>
        <end position="33"/>
    </location>
</feature>
<name>A0A5B7JGE8_PORTR</name>
<evidence type="ECO:0000313" key="2">
    <source>
        <dbReference type="EMBL" id="MPC92038.1"/>
    </source>
</evidence>
<accession>A0A5B7JGE8</accession>
<keyword evidence="3" id="KW-1185">Reference proteome</keyword>
<gene>
    <name evidence="2" type="ORF">E2C01_087108</name>
</gene>
<organism evidence="2 3">
    <name type="scientific">Portunus trituberculatus</name>
    <name type="common">Swimming crab</name>
    <name type="synonym">Neptunus trituberculatus</name>
    <dbReference type="NCBI Taxonomy" id="210409"/>
    <lineage>
        <taxon>Eukaryota</taxon>
        <taxon>Metazoa</taxon>
        <taxon>Ecdysozoa</taxon>
        <taxon>Arthropoda</taxon>
        <taxon>Crustacea</taxon>
        <taxon>Multicrustacea</taxon>
        <taxon>Malacostraca</taxon>
        <taxon>Eumalacostraca</taxon>
        <taxon>Eucarida</taxon>
        <taxon>Decapoda</taxon>
        <taxon>Pleocyemata</taxon>
        <taxon>Brachyura</taxon>
        <taxon>Eubrachyura</taxon>
        <taxon>Portunoidea</taxon>
        <taxon>Portunidae</taxon>
        <taxon>Portuninae</taxon>
        <taxon>Portunus</taxon>
    </lineage>
</organism>
<proteinExistence type="predicted"/>
<dbReference type="Proteomes" id="UP000324222">
    <property type="component" value="Unassembled WGS sequence"/>
</dbReference>
<reference evidence="2 3" key="1">
    <citation type="submission" date="2019-05" db="EMBL/GenBank/DDBJ databases">
        <title>Another draft genome of Portunus trituberculatus and its Hox gene families provides insights of decapod evolution.</title>
        <authorList>
            <person name="Jeong J.-H."/>
            <person name="Song I."/>
            <person name="Kim S."/>
            <person name="Choi T."/>
            <person name="Kim D."/>
            <person name="Ryu S."/>
            <person name="Kim W."/>
        </authorList>
    </citation>
    <scope>NUCLEOTIDE SEQUENCE [LARGE SCALE GENOMIC DNA]</scope>
    <source>
        <tissue evidence="2">Muscle</tissue>
    </source>
</reference>
<comment type="caution">
    <text evidence="2">The sequence shown here is derived from an EMBL/GenBank/DDBJ whole genome shotgun (WGS) entry which is preliminary data.</text>
</comment>
<evidence type="ECO:0000313" key="3">
    <source>
        <dbReference type="Proteomes" id="UP000324222"/>
    </source>
</evidence>
<dbReference type="AlphaFoldDB" id="A0A5B7JGE8"/>